<evidence type="ECO:0000313" key="8">
    <source>
        <dbReference type="Proteomes" id="UP001187531"/>
    </source>
</evidence>
<evidence type="ECO:0000256" key="5">
    <source>
        <dbReference type="RuleBase" id="RU004398"/>
    </source>
</evidence>
<evidence type="ECO:0000256" key="2">
    <source>
        <dbReference type="ARBA" id="ARBA00005546"/>
    </source>
</evidence>
<dbReference type="Proteomes" id="UP001187531">
    <property type="component" value="Unassembled WGS sequence"/>
</dbReference>
<gene>
    <name evidence="7" type="ORF">QYM36_008036</name>
</gene>
<accession>A0AA88IAI1</accession>
<feature type="region of interest" description="Disordered" evidence="6">
    <location>
        <begin position="1"/>
        <end position="26"/>
    </location>
</feature>
<dbReference type="InterPro" id="IPR013926">
    <property type="entry name" value="CGI121/TPRKB"/>
</dbReference>
<dbReference type="EMBL" id="JAVRJZ010000001">
    <property type="protein sequence ID" value="KAK2727405.1"/>
    <property type="molecule type" value="Genomic_DNA"/>
</dbReference>
<sequence>MNSNQIKSQEQGYPLEKEGVSLQTEKEKAEALEDAFEQGIRVKFQHVPSHCGVKGDEVADETAQQPADSKYESNQKILRDIMRSRINRKNYMEDSVQLVLAANTGAGLSTSEIRNLILDSSLKCSLISPKLVLDEFHIKHAVALALKNRSNLQLKTKSIYTEILYCLSPDRKIGNALKTLGLSDNAEYVLIATVDDPTGEHLKKSIEIIKWEIIDITSLPLHSDVKLITKYYKVKPNELTVGSLREAVVNRMSCKELFNF</sequence>
<feature type="compositionally biased region" description="Polar residues" evidence="6">
    <location>
        <begin position="1"/>
        <end position="11"/>
    </location>
</feature>
<dbReference type="Gene3D" id="3.30.2380.10">
    <property type="entry name" value="CGI121/TPRKB"/>
    <property type="match status" value="1"/>
</dbReference>
<dbReference type="SUPFAM" id="SSF53098">
    <property type="entry name" value="Ribonuclease H-like"/>
    <property type="match status" value="1"/>
</dbReference>
<dbReference type="AlphaFoldDB" id="A0AA88IAI1"/>
<protein>
    <recommendedName>
        <fullName evidence="9">RNase H type-1 domain-containing protein</fullName>
    </recommendedName>
</protein>
<keyword evidence="4 5" id="KW-0539">Nucleus</keyword>
<dbReference type="InterPro" id="IPR036397">
    <property type="entry name" value="RNaseH_sf"/>
</dbReference>
<dbReference type="PANTHER" id="PTHR15840:SF10">
    <property type="entry name" value="EKC_KEOPS COMPLEX SUBUNIT TPRKB"/>
    <property type="match status" value="1"/>
</dbReference>
<dbReference type="PANTHER" id="PTHR15840">
    <property type="entry name" value="CGI-121 FAMILY MEMBER"/>
    <property type="match status" value="1"/>
</dbReference>
<evidence type="ECO:0000313" key="7">
    <source>
        <dbReference type="EMBL" id="KAK2727405.1"/>
    </source>
</evidence>
<name>A0AA88IAI1_ARTSF</name>
<dbReference type="NCBIfam" id="NF011465">
    <property type="entry name" value="PRK14886.1-1"/>
    <property type="match status" value="1"/>
</dbReference>
<evidence type="ECO:0000256" key="6">
    <source>
        <dbReference type="SAM" id="MobiDB-lite"/>
    </source>
</evidence>
<evidence type="ECO:0000256" key="3">
    <source>
        <dbReference type="ARBA" id="ARBA00022694"/>
    </source>
</evidence>
<keyword evidence="8" id="KW-1185">Reference proteome</keyword>
<dbReference type="InterPro" id="IPR036504">
    <property type="entry name" value="CGI121/TPRKB_sf"/>
</dbReference>
<comment type="subcellular location">
    <subcellularLocation>
        <location evidence="1">Nucleus</location>
    </subcellularLocation>
</comment>
<comment type="caution">
    <text evidence="7">The sequence shown here is derived from an EMBL/GenBank/DDBJ whole genome shotgun (WGS) entry which is preliminary data.</text>
</comment>
<dbReference type="SUPFAM" id="SSF143870">
    <property type="entry name" value="PF0523-like"/>
    <property type="match status" value="1"/>
</dbReference>
<feature type="compositionally biased region" description="Basic and acidic residues" evidence="6">
    <location>
        <begin position="15"/>
        <end position="26"/>
    </location>
</feature>
<dbReference type="InterPro" id="IPR012337">
    <property type="entry name" value="RNaseH-like_sf"/>
</dbReference>
<dbReference type="Gene3D" id="3.30.420.10">
    <property type="entry name" value="Ribonuclease H-like superfamily/Ribonuclease H"/>
    <property type="match status" value="1"/>
</dbReference>
<evidence type="ECO:0000256" key="1">
    <source>
        <dbReference type="ARBA" id="ARBA00004123"/>
    </source>
</evidence>
<dbReference type="GO" id="GO:0002949">
    <property type="term" value="P:tRNA threonylcarbamoyladenosine modification"/>
    <property type="evidence" value="ECO:0007669"/>
    <property type="project" value="TreeGrafter"/>
</dbReference>
<organism evidence="7 8">
    <name type="scientific">Artemia franciscana</name>
    <name type="common">Brine shrimp</name>
    <name type="synonym">Artemia sanfranciscana</name>
    <dbReference type="NCBI Taxonomy" id="6661"/>
    <lineage>
        <taxon>Eukaryota</taxon>
        <taxon>Metazoa</taxon>
        <taxon>Ecdysozoa</taxon>
        <taxon>Arthropoda</taxon>
        <taxon>Crustacea</taxon>
        <taxon>Branchiopoda</taxon>
        <taxon>Anostraca</taxon>
        <taxon>Artemiidae</taxon>
        <taxon>Artemia</taxon>
    </lineage>
</organism>
<reference evidence="7" key="1">
    <citation type="submission" date="2023-07" db="EMBL/GenBank/DDBJ databases">
        <title>Chromosome-level genome assembly of Artemia franciscana.</title>
        <authorList>
            <person name="Jo E."/>
        </authorList>
    </citation>
    <scope>NUCLEOTIDE SEQUENCE</scope>
    <source>
        <tissue evidence="7">Whole body</tissue>
    </source>
</reference>
<evidence type="ECO:0008006" key="9">
    <source>
        <dbReference type="Google" id="ProtNLM"/>
    </source>
</evidence>
<keyword evidence="3" id="KW-0819">tRNA processing</keyword>
<dbReference type="GO" id="GO:0000408">
    <property type="term" value="C:EKC/KEOPS complex"/>
    <property type="evidence" value="ECO:0007669"/>
    <property type="project" value="TreeGrafter"/>
</dbReference>
<evidence type="ECO:0000256" key="4">
    <source>
        <dbReference type="ARBA" id="ARBA00023242"/>
    </source>
</evidence>
<dbReference type="GO" id="GO:0005829">
    <property type="term" value="C:cytosol"/>
    <property type="evidence" value="ECO:0007669"/>
    <property type="project" value="TreeGrafter"/>
</dbReference>
<comment type="similarity">
    <text evidence="2 5">Belongs to the CGI121/TPRKB family.</text>
</comment>
<dbReference type="GO" id="GO:0005634">
    <property type="term" value="C:nucleus"/>
    <property type="evidence" value="ECO:0007669"/>
    <property type="project" value="UniProtKB-SubCell"/>
</dbReference>
<dbReference type="GO" id="GO:0003676">
    <property type="term" value="F:nucleic acid binding"/>
    <property type="evidence" value="ECO:0007669"/>
    <property type="project" value="InterPro"/>
</dbReference>
<dbReference type="Pfam" id="PF08617">
    <property type="entry name" value="CGI-121"/>
    <property type="match status" value="1"/>
</dbReference>
<proteinExistence type="inferred from homology"/>